<feature type="region of interest" description="SAW" evidence="3">
    <location>
        <begin position="59"/>
        <end position="142"/>
    </location>
</feature>
<keyword evidence="5" id="KW-1185">Reference proteome</keyword>
<keyword evidence="2" id="KW-0804">Transcription</keyword>
<dbReference type="InterPro" id="IPR005202">
    <property type="entry name" value="TF_GRAS"/>
</dbReference>
<comment type="similarity">
    <text evidence="3">Belongs to the GRAS family.</text>
</comment>
<dbReference type="PROSITE" id="PS50985">
    <property type="entry name" value="GRAS"/>
    <property type="match status" value="1"/>
</dbReference>
<reference evidence="4 5" key="1">
    <citation type="submission" date="2023-10" db="EMBL/GenBank/DDBJ databases">
        <title>Chromosome-scale genome assembly provides insights into flower coloration mechanisms of Canna indica.</title>
        <authorList>
            <person name="Li C."/>
        </authorList>
    </citation>
    <scope>NUCLEOTIDE SEQUENCE [LARGE SCALE GENOMIC DNA]</scope>
    <source>
        <tissue evidence="4">Flower</tissue>
    </source>
</reference>
<name>A0AAQ3K8M3_9LILI</name>
<organism evidence="4 5">
    <name type="scientific">Canna indica</name>
    <name type="common">Indian-shot</name>
    <dbReference type="NCBI Taxonomy" id="4628"/>
    <lineage>
        <taxon>Eukaryota</taxon>
        <taxon>Viridiplantae</taxon>
        <taxon>Streptophyta</taxon>
        <taxon>Embryophyta</taxon>
        <taxon>Tracheophyta</taxon>
        <taxon>Spermatophyta</taxon>
        <taxon>Magnoliopsida</taxon>
        <taxon>Liliopsida</taxon>
        <taxon>Zingiberales</taxon>
        <taxon>Cannaceae</taxon>
        <taxon>Canna</taxon>
    </lineage>
</organism>
<evidence type="ECO:0000313" key="5">
    <source>
        <dbReference type="Proteomes" id="UP001327560"/>
    </source>
</evidence>
<dbReference type="AlphaFoldDB" id="A0AAQ3K8M3"/>
<dbReference type="EMBL" id="CP136893">
    <property type="protein sequence ID" value="WOL04158.1"/>
    <property type="molecule type" value="Genomic_DNA"/>
</dbReference>
<dbReference type="Proteomes" id="UP001327560">
    <property type="component" value="Chromosome 4"/>
</dbReference>
<sequence>MDVPFRFKVVHHLGNLSNLNLDRLNLREGENVALAINCVNTLHGVSPIGLNGSSEVGEEDEGAFLKLFHKSLRFFSAYFESLDENLPQTSNEPAEFNEDMNDDARVLLRRYKEGWSMRVAGNAGGIFMAWKEQQVVWASVWKPKHRRRSSS</sequence>
<keyword evidence="1" id="KW-0805">Transcription regulation</keyword>
<evidence type="ECO:0000256" key="2">
    <source>
        <dbReference type="ARBA" id="ARBA00023163"/>
    </source>
</evidence>
<gene>
    <name evidence="4" type="ORF">Cni_G12879</name>
</gene>
<evidence type="ECO:0000256" key="1">
    <source>
        <dbReference type="ARBA" id="ARBA00023015"/>
    </source>
</evidence>
<accession>A0AAQ3K8M3</accession>
<evidence type="ECO:0000313" key="4">
    <source>
        <dbReference type="EMBL" id="WOL04158.1"/>
    </source>
</evidence>
<comment type="caution">
    <text evidence="3">Lacks conserved residue(s) required for the propagation of feature annotation.</text>
</comment>
<proteinExistence type="inferred from homology"/>
<protein>
    <submittedName>
        <fullName evidence="4">Uncharacterized protein</fullName>
    </submittedName>
</protein>
<evidence type="ECO:0000256" key="3">
    <source>
        <dbReference type="PROSITE-ProRule" id="PRU01191"/>
    </source>
</evidence>